<evidence type="ECO:0000256" key="3">
    <source>
        <dbReference type="ARBA" id="ARBA00022525"/>
    </source>
</evidence>
<keyword evidence="6" id="KW-1185">Reference proteome</keyword>
<dbReference type="PANTHER" id="PTHR16655">
    <property type="entry name" value="COCAINE AND AMPHETAMINE REGULATED TRANSCRIPT PROTEIN"/>
    <property type="match status" value="1"/>
</dbReference>
<dbReference type="Gene3D" id="4.10.40.30">
    <property type="entry name" value="CART, C-terminal domain"/>
    <property type="match status" value="1"/>
</dbReference>
<dbReference type="EMBL" id="VWPQ01018668">
    <property type="protein sequence ID" value="NXY51952.1"/>
    <property type="molecule type" value="Genomic_DNA"/>
</dbReference>
<dbReference type="InterPro" id="IPR036722">
    <property type="entry name" value="CART_C_sf"/>
</dbReference>
<dbReference type="GO" id="GO:0009267">
    <property type="term" value="P:cellular response to starvation"/>
    <property type="evidence" value="ECO:0007669"/>
    <property type="project" value="InterPro"/>
</dbReference>
<dbReference type="InterPro" id="IPR009106">
    <property type="entry name" value="CART"/>
</dbReference>
<protein>
    <submittedName>
        <fullName evidence="5">CART protein</fullName>
    </submittedName>
</protein>
<dbReference type="AlphaFoldDB" id="A0A7L4KG68"/>
<sequence length="109" mass="11973">TKNMESLRLCLLCLASSGLILLGATELALGLRLDENRSGQSREKSELVEALQEVLEKLGSRELPPVETRLSWVPLCHPGEPCAVRRGVRIGKRCSCPRSTCNLVTLRCS</sequence>
<keyword evidence="3" id="KW-0964">Secreted</keyword>
<dbReference type="Pfam" id="PF06373">
    <property type="entry name" value="CART"/>
    <property type="match status" value="1"/>
</dbReference>
<feature type="non-terminal residue" evidence="5">
    <location>
        <position position="109"/>
    </location>
</feature>
<dbReference type="Proteomes" id="UP000519239">
    <property type="component" value="Unassembled WGS sequence"/>
</dbReference>
<accession>A0A7L4KG68</accession>
<organism evidence="5 6">
    <name type="scientific">Ceuthmochares aereus</name>
    <dbReference type="NCBI Taxonomy" id="1961834"/>
    <lineage>
        <taxon>Eukaryota</taxon>
        <taxon>Metazoa</taxon>
        <taxon>Chordata</taxon>
        <taxon>Craniata</taxon>
        <taxon>Vertebrata</taxon>
        <taxon>Euteleostomi</taxon>
        <taxon>Archelosauria</taxon>
        <taxon>Archosauria</taxon>
        <taxon>Dinosauria</taxon>
        <taxon>Saurischia</taxon>
        <taxon>Theropoda</taxon>
        <taxon>Coelurosauria</taxon>
        <taxon>Aves</taxon>
        <taxon>Neognathae</taxon>
        <taxon>Neoaves</taxon>
        <taxon>Otidimorphae</taxon>
        <taxon>Cuculiformes</taxon>
        <taxon>Cuculidae</taxon>
        <taxon>Ceuthmochares</taxon>
    </lineage>
</organism>
<evidence type="ECO:0000256" key="4">
    <source>
        <dbReference type="ARBA" id="ARBA00023157"/>
    </source>
</evidence>
<evidence type="ECO:0000313" key="5">
    <source>
        <dbReference type="EMBL" id="NXY51952.1"/>
    </source>
</evidence>
<dbReference type="GO" id="GO:0005184">
    <property type="term" value="F:neuropeptide hormone activity"/>
    <property type="evidence" value="ECO:0007669"/>
    <property type="project" value="InterPro"/>
</dbReference>
<dbReference type="GO" id="GO:0008343">
    <property type="term" value="P:adult feeding behavior"/>
    <property type="evidence" value="ECO:0007669"/>
    <property type="project" value="InterPro"/>
</dbReference>
<comment type="subcellular location">
    <subcellularLocation>
        <location evidence="1">Secreted</location>
    </subcellularLocation>
</comment>
<dbReference type="OrthoDB" id="9936511at2759"/>
<reference evidence="5 6" key="1">
    <citation type="submission" date="2019-09" db="EMBL/GenBank/DDBJ databases">
        <title>Bird 10,000 Genomes (B10K) Project - Family phase.</title>
        <authorList>
            <person name="Zhang G."/>
        </authorList>
    </citation>
    <scope>NUCLEOTIDE SEQUENCE [LARGE SCALE GENOMIC DNA]</scope>
    <source>
        <strain evidence="5">B10K-CU-031-02</strain>
        <tissue evidence="5">Muscle</tissue>
    </source>
</reference>
<dbReference type="GO" id="GO:0007186">
    <property type="term" value="P:G protein-coupled receptor signaling pathway"/>
    <property type="evidence" value="ECO:0007669"/>
    <property type="project" value="InterPro"/>
</dbReference>
<dbReference type="GO" id="GO:0032099">
    <property type="term" value="P:negative regulation of appetite"/>
    <property type="evidence" value="ECO:0007669"/>
    <property type="project" value="InterPro"/>
</dbReference>
<evidence type="ECO:0000256" key="2">
    <source>
        <dbReference type="ARBA" id="ARBA00005294"/>
    </source>
</evidence>
<feature type="non-terminal residue" evidence="5">
    <location>
        <position position="1"/>
    </location>
</feature>
<name>A0A7L4KG68_9AVES</name>
<gene>
    <name evidence="5" type="primary">Cartpt</name>
    <name evidence="5" type="ORF">CEUAER_R13439</name>
</gene>
<comment type="similarity">
    <text evidence="2">Belongs to the CART family.</text>
</comment>
<keyword evidence="4" id="KW-1015">Disulfide bond</keyword>
<proteinExistence type="inferred from homology"/>
<dbReference type="GO" id="GO:0005615">
    <property type="term" value="C:extracellular space"/>
    <property type="evidence" value="ECO:0007669"/>
    <property type="project" value="InterPro"/>
</dbReference>
<dbReference type="GO" id="GO:0043410">
    <property type="term" value="P:positive regulation of MAPK cascade"/>
    <property type="evidence" value="ECO:0007669"/>
    <property type="project" value="InterPro"/>
</dbReference>
<evidence type="ECO:0000313" key="6">
    <source>
        <dbReference type="Proteomes" id="UP000519239"/>
    </source>
</evidence>
<evidence type="ECO:0000256" key="1">
    <source>
        <dbReference type="ARBA" id="ARBA00004613"/>
    </source>
</evidence>
<comment type="caution">
    <text evidence="5">The sequence shown here is derived from an EMBL/GenBank/DDBJ whole genome shotgun (WGS) entry which is preliminary data.</text>
</comment>
<dbReference type="SUPFAM" id="SSF64546">
    <property type="entry name" value="Satiety factor CART (cocaine and amphetamine regulated transcript)"/>
    <property type="match status" value="1"/>
</dbReference>